<keyword evidence="3" id="KW-0949">S-adenosyl-L-methionine</keyword>
<dbReference type="InterPro" id="IPR029063">
    <property type="entry name" value="SAM-dependent_MTases_sf"/>
</dbReference>
<feature type="domain" description="O-methyltransferase C-terminal" evidence="4">
    <location>
        <begin position="191"/>
        <end position="398"/>
    </location>
</feature>
<dbReference type="RefSeq" id="XP_013326771.1">
    <property type="nucleotide sequence ID" value="XM_013471317.1"/>
</dbReference>
<reference evidence="5 6" key="1">
    <citation type="submission" date="2015-04" db="EMBL/GenBank/DDBJ databases">
        <authorList>
            <person name="Heijne W.H."/>
            <person name="Fedorova N.D."/>
            <person name="Nierman W.C."/>
            <person name="Vollebregt A.W."/>
            <person name="Zhao Z."/>
            <person name="Wu L."/>
            <person name="Kumar M."/>
            <person name="Stam H."/>
            <person name="van den Berg M.A."/>
            <person name="Pel H.J."/>
        </authorList>
    </citation>
    <scope>NUCLEOTIDE SEQUENCE [LARGE SCALE GENOMIC DNA]</scope>
    <source>
        <strain evidence="5 6">CBS 393.64</strain>
    </source>
</reference>
<name>A0A0F4YPJ8_RASE3</name>
<comment type="caution">
    <text evidence="5">The sequence shown here is derived from an EMBL/GenBank/DDBJ whole genome shotgun (WGS) entry which is preliminary data.</text>
</comment>
<dbReference type="GO" id="GO:0008171">
    <property type="term" value="F:O-methyltransferase activity"/>
    <property type="evidence" value="ECO:0007669"/>
    <property type="project" value="InterPro"/>
</dbReference>
<dbReference type="AlphaFoldDB" id="A0A0F4YPJ8"/>
<evidence type="ECO:0000256" key="3">
    <source>
        <dbReference type="ARBA" id="ARBA00022691"/>
    </source>
</evidence>
<dbReference type="Pfam" id="PF00891">
    <property type="entry name" value="Methyltransf_2"/>
    <property type="match status" value="1"/>
</dbReference>
<dbReference type="OrthoDB" id="1535081at2759"/>
<evidence type="ECO:0000313" key="5">
    <source>
        <dbReference type="EMBL" id="KKA20159.1"/>
    </source>
</evidence>
<dbReference type="InterPro" id="IPR016461">
    <property type="entry name" value="COMT-like"/>
</dbReference>
<dbReference type="PANTHER" id="PTHR43712">
    <property type="entry name" value="PUTATIVE (AFU_ORTHOLOGUE AFUA_4G14580)-RELATED"/>
    <property type="match status" value="1"/>
</dbReference>
<evidence type="ECO:0000256" key="2">
    <source>
        <dbReference type="ARBA" id="ARBA00022679"/>
    </source>
</evidence>
<keyword evidence="2 5" id="KW-0808">Transferase</keyword>
<dbReference type="EMBL" id="LASV01000283">
    <property type="protein sequence ID" value="KKA20159.1"/>
    <property type="molecule type" value="Genomic_DNA"/>
</dbReference>
<proteinExistence type="predicted"/>
<dbReference type="SUPFAM" id="SSF53335">
    <property type="entry name" value="S-adenosyl-L-methionine-dependent methyltransferases"/>
    <property type="match status" value="1"/>
</dbReference>
<dbReference type="InterPro" id="IPR036388">
    <property type="entry name" value="WH-like_DNA-bd_sf"/>
</dbReference>
<keyword evidence="6" id="KW-1185">Reference proteome</keyword>
<dbReference type="GeneID" id="25318152"/>
<evidence type="ECO:0000313" key="6">
    <source>
        <dbReference type="Proteomes" id="UP000053958"/>
    </source>
</evidence>
<dbReference type="PROSITE" id="PS51683">
    <property type="entry name" value="SAM_OMT_II"/>
    <property type="match status" value="1"/>
</dbReference>
<dbReference type="GO" id="GO:0032259">
    <property type="term" value="P:methylation"/>
    <property type="evidence" value="ECO:0007669"/>
    <property type="project" value="UniProtKB-KW"/>
</dbReference>
<dbReference type="Gene3D" id="3.40.50.150">
    <property type="entry name" value="Vaccinia Virus protein VP39"/>
    <property type="match status" value="1"/>
</dbReference>
<dbReference type="SUPFAM" id="SSF46785">
    <property type="entry name" value="Winged helix' DNA-binding domain"/>
    <property type="match status" value="1"/>
</dbReference>
<dbReference type="PANTHER" id="PTHR43712:SF1">
    <property type="entry name" value="HYPOTHETICAL O-METHYLTRANSFERASE (EUROFUNG)-RELATED"/>
    <property type="match status" value="1"/>
</dbReference>
<dbReference type="Gene3D" id="1.10.10.10">
    <property type="entry name" value="Winged helix-like DNA-binding domain superfamily/Winged helix DNA-binding domain"/>
    <property type="match status" value="1"/>
</dbReference>
<gene>
    <name evidence="5" type="ORF">T310_5813</name>
</gene>
<organism evidence="5 6">
    <name type="scientific">Rasamsonia emersonii (strain ATCC 16479 / CBS 393.64 / IMI 116815)</name>
    <dbReference type="NCBI Taxonomy" id="1408163"/>
    <lineage>
        <taxon>Eukaryota</taxon>
        <taxon>Fungi</taxon>
        <taxon>Dikarya</taxon>
        <taxon>Ascomycota</taxon>
        <taxon>Pezizomycotina</taxon>
        <taxon>Eurotiomycetes</taxon>
        <taxon>Eurotiomycetidae</taxon>
        <taxon>Eurotiales</taxon>
        <taxon>Trichocomaceae</taxon>
        <taxon>Rasamsonia</taxon>
    </lineage>
</organism>
<sequence>MAQAVAQQNAAIKEQLARVSSLVAQYTTASAANAGKKTLTVEEQGEQSRNHTAVVQETHKLLHAIKGPVDTVYCHFENAAHTGAVRALFEMGVFHALPQDGTSKTAETLATELNAEKELIIRLMRMATIWGPFKEVGEEEYAQTPDSLIYLDPKVQSLFKLMADEYLPAQLQFSEFFKLNGWVSPTQDTNNPYTFANRTGGKTMWQFIAQFPDRLQTFNDAMRAQSSAGSWAIALYPFHEVLSRIDSTDDTPLVVDIGGGKGHALCRIKELCGDAVKGRFILQDRQEVVDVISGEELAGIEREAYNFFTPQPVKGAAIYYLRRVLHDWPDAVCVQILKNVAAAITDKTTQRVVIAEDVLPEQGADAEAVWLDLAVMALAGTERTEKQWRKLLDDAGFRLERTFVGPGSNYAAVEAFLK</sequence>
<evidence type="ECO:0000259" key="4">
    <source>
        <dbReference type="Pfam" id="PF00891"/>
    </source>
</evidence>
<accession>A0A0F4YPJ8</accession>
<evidence type="ECO:0000256" key="1">
    <source>
        <dbReference type="ARBA" id="ARBA00022603"/>
    </source>
</evidence>
<keyword evidence="1 5" id="KW-0489">Methyltransferase</keyword>
<dbReference type="InterPro" id="IPR001077">
    <property type="entry name" value="COMT_C"/>
</dbReference>
<dbReference type="Proteomes" id="UP000053958">
    <property type="component" value="Unassembled WGS sequence"/>
</dbReference>
<dbReference type="InterPro" id="IPR036390">
    <property type="entry name" value="WH_DNA-bd_sf"/>
</dbReference>
<protein>
    <submittedName>
        <fullName evidence="5">O-methyltransferase</fullName>
    </submittedName>
</protein>